<protein>
    <recommendedName>
        <fullName evidence="6">HTH tetR-type domain-containing protein</fullName>
    </recommendedName>
</protein>
<dbReference type="InterPro" id="IPR001647">
    <property type="entry name" value="HTH_TetR"/>
</dbReference>
<evidence type="ECO:0000256" key="4">
    <source>
        <dbReference type="ARBA" id="ARBA00023163"/>
    </source>
</evidence>
<dbReference type="PRINTS" id="PR00455">
    <property type="entry name" value="HTHTETR"/>
</dbReference>
<gene>
    <name evidence="7" type="ORF">CDO52_18045</name>
</gene>
<dbReference type="InterPro" id="IPR009057">
    <property type="entry name" value="Homeodomain-like_sf"/>
</dbReference>
<feature type="DNA-binding region" description="H-T-H motif" evidence="5">
    <location>
        <begin position="26"/>
        <end position="45"/>
    </location>
</feature>
<organism evidence="7 8">
    <name type="scientific">Nocardiopsis gilva YIM 90087</name>
    <dbReference type="NCBI Taxonomy" id="1235441"/>
    <lineage>
        <taxon>Bacteria</taxon>
        <taxon>Bacillati</taxon>
        <taxon>Actinomycetota</taxon>
        <taxon>Actinomycetes</taxon>
        <taxon>Streptosporangiales</taxon>
        <taxon>Nocardiopsidaceae</taxon>
        <taxon>Nocardiopsis</taxon>
    </lineage>
</organism>
<sequence length="209" mass="22397">MSMDQRDRLIEAAIRCLQERGYAHTTTRDIVAAAGAHLPAVNYYFGSKEELLKAAITRALRTWTESVMAVTEDAITTANPQDRLRGAMGAFLGSLEENRGFAIAAVEAFAQASRGDGLREHLADEYQLARDAIAERITAVAGKAADGQAPPADDDVQSLASVLLALFDGLTVQWLMAPGRIPDADQIVRALALVSAAPDTSIRGEDEQC</sequence>
<evidence type="ECO:0000313" key="7">
    <source>
        <dbReference type="EMBL" id="ASU84448.1"/>
    </source>
</evidence>
<dbReference type="AlphaFoldDB" id="A0A223S8L9"/>
<dbReference type="PROSITE" id="PS50977">
    <property type="entry name" value="HTH_TETR_2"/>
    <property type="match status" value="1"/>
</dbReference>
<feature type="domain" description="HTH tetR-type" evidence="6">
    <location>
        <begin position="3"/>
        <end position="63"/>
    </location>
</feature>
<name>A0A223S8L9_9ACTN</name>
<dbReference type="PANTHER" id="PTHR30055">
    <property type="entry name" value="HTH-TYPE TRANSCRIPTIONAL REGULATOR RUTR"/>
    <property type="match status" value="1"/>
</dbReference>
<keyword evidence="4" id="KW-0804">Transcription</keyword>
<accession>A0A223S8L9</accession>
<dbReference type="InterPro" id="IPR050109">
    <property type="entry name" value="HTH-type_TetR-like_transc_reg"/>
</dbReference>
<keyword evidence="1" id="KW-0678">Repressor</keyword>
<evidence type="ECO:0000256" key="2">
    <source>
        <dbReference type="ARBA" id="ARBA00023015"/>
    </source>
</evidence>
<dbReference type="SUPFAM" id="SSF46689">
    <property type="entry name" value="Homeodomain-like"/>
    <property type="match status" value="1"/>
</dbReference>
<dbReference type="Pfam" id="PF13977">
    <property type="entry name" value="TetR_C_6"/>
    <property type="match status" value="1"/>
</dbReference>
<keyword evidence="2" id="KW-0805">Transcription regulation</keyword>
<keyword evidence="8" id="KW-1185">Reference proteome</keyword>
<dbReference type="InterPro" id="IPR023772">
    <property type="entry name" value="DNA-bd_HTH_TetR-type_CS"/>
</dbReference>
<dbReference type="GO" id="GO:0000976">
    <property type="term" value="F:transcription cis-regulatory region binding"/>
    <property type="evidence" value="ECO:0007669"/>
    <property type="project" value="TreeGrafter"/>
</dbReference>
<evidence type="ECO:0000256" key="1">
    <source>
        <dbReference type="ARBA" id="ARBA00022491"/>
    </source>
</evidence>
<dbReference type="Proteomes" id="UP000215005">
    <property type="component" value="Chromosome"/>
</dbReference>
<dbReference type="PANTHER" id="PTHR30055:SF219">
    <property type="entry name" value="TRANSCRIPTIONAL REGULATORY PROTEIN"/>
    <property type="match status" value="1"/>
</dbReference>
<dbReference type="OrthoDB" id="2356263at2"/>
<dbReference type="Gene3D" id="1.10.357.10">
    <property type="entry name" value="Tetracycline Repressor, domain 2"/>
    <property type="match status" value="1"/>
</dbReference>
<evidence type="ECO:0000256" key="5">
    <source>
        <dbReference type="PROSITE-ProRule" id="PRU00335"/>
    </source>
</evidence>
<proteinExistence type="predicted"/>
<evidence type="ECO:0000313" key="8">
    <source>
        <dbReference type="Proteomes" id="UP000215005"/>
    </source>
</evidence>
<evidence type="ECO:0000256" key="3">
    <source>
        <dbReference type="ARBA" id="ARBA00023125"/>
    </source>
</evidence>
<dbReference type="SUPFAM" id="SSF48498">
    <property type="entry name" value="Tetracyclin repressor-like, C-terminal domain"/>
    <property type="match status" value="1"/>
</dbReference>
<dbReference type="EMBL" id="CP022753">
    <property type="protein sequence ID" value="ASU84448.1"/>
    <property type="molecule type" value="Genomic_DNA"/>
</dbReference>
<reference evidence="7 8" key="1">
    <citation type="submission" date="2017-08" db="EMBL/GenBank/DDBJ databases">
        <title>The complete genome sequence of Nocardiopsis gilva YIM 90087.</title>
        <authorList>
            <person name="Yin M."/>
            <person name="Tang S."/>
        </authorList>
    </citation>
    <scope>NUCLEOTIDE SEQUENCE [LARGE SCALE GENOMIC DNA]</scope>
    <source>
        <strain evidence="7 8">YIM 90087</strain>
    </source>
</reference>
<dbReference type="Pfam" id="PF00440">
    <property type="entry name" value="TetR_N"/>
    <property type="match status" value="1"/>
</dbReference>
<dbReference type="InterPro" id="IPR036271">
    <property type="entry name" value="Tet_transcr_reg_TetR-rel_C_sf"/>
</dbReference>
<dbReference type="KEGG" id="ngv:CDO52_18045"/>
<dbReference type="PROSITE" id="PS01081">
    <property type="entry name" value="HTH_TETR_1"/>
    <property type="match status" value="1"/>
</dbReference>
<evidence type="ECO:0000259" key="6">
    <source>
        <dbReference type="PROSITE" id="PS50977"/>
    </source>
</evidence>
<dbReference type="InterPro" id="IPR039538">
    <property type="entry name" value="BetI_C"/>
</dbReference>
<dbReference type="GO" id="GO:0003700">
    <property type="term" value="F:DNA-binding transcription factor activity"/>
    <property type="evidence" value="ECO:0007669"/>
    <property type="project" value="TreeGrafter"/>
</dbReference>
<keyword evidence="3 5" id="KW-0238">DNA-binding</keyword>